<gene>
    <name evidence="1" type="ORF">A1359_17010</name>
</gene>
<comment type="caution">
    <text evidence="1">The sequence shown here is derived from an EMBL/GenBank/DDBJ whole genome shotgun (WGS) entry which is preliminary data.</text>
</comment>
<reference evidence="1 2" key="1">
    <citation type="submission" date="2016-03" db="EMBL/GenBank/DDBJ databases">
        <authorList>
            <person name="Ploux O."/>
        </authorList>
    </citation>
    <scope>NUCLEOTIDE SEQUENCE [LARGE SCALE GENOMIC DNA]</scope>
    <source>
        <strain evidence="1 2">R-45370</strain>
    </source>
</reference>
<protein>
    <submittedName>
        <fullName evidence="1">Uncharacterized protein</fullName>
    </submittedName>
</protein>
<accession>A0A177MY14</accession>
<keyword evidence="2" id="KW-1185">Reference proteome</keyword>
<organism evidence="1 2">
    <name type="scientific">Methylomonas lenta</name>
    <dbReference type="NCBI Taxonomy" id="980561"/>
    <lineage>
        <taxon>Bacteria</taxon>
        <taxon>Pseudomonadati</taxon>
        <taxon>Pseudomonadota</taxon>
        <taxon>Gammaproteobacteria</taxon>
        <taxon>Methylococcales</taxon>
        <taxon>Methylococcaceae</taxon>
        <taxon>Methylomonas</taxon>
    </lineage>
</organism>
<name>A0A177MY14_9GAMM</name>
<dbReference type="AlphaFoldDB" id="A0A177MY14"/>
<dbReference type="OrthoDB" id="6195523at2"/>
<dbReference type="Proteomes" id="UP000078476">
    <property type="component" value="Unassembled WGS sequence"/>
</dbReference>
<dbReference type="EMBL" id="LUUI01000156">
    <property type="protein sequence ID" value="OAI10294.1"/>
    <property type="molecule type" value="Genomic_DNA"/>
</dbReference>
<proteinExistence type="predicted"/>
<sequence length="184" mass="20972">MSVNFAEVVKLLENASAFDLYRVTVAIQHMLDDPKRMLAVKRNLRVGQEIEYFDSKQNAPVKARLLECNKTRVLVQNLADGKRWNLPYYWLNVEQTETVIDTSRGKGLQRHEIGVGDILGFVASRDGLERYGKVLRLNPKTVTLDCKTEVWKVSYSVLFKVINAEAGMPEDDPYLIQGSLFPPQ</sequence>
<evidence type="ECO:0000313" key="1">
    <source>
        <dbReference type="EMBL" id="OAI10294.1"/>
    </source>
</evidence>
<dbReference type="RefSeq" id="WP_066987464.1">
    <property type="nucleotide sequence ID" value="NZ_LUUI01000156.1"/>
</dbReference>
<evidence type="ECO:0000313" key="2">
    <source>
        <dbReference type="Proteomes" id="UP000078476"/>
    </source>
</evidence>